<sequence>PVALFRWGPIVLLPLFRSGPIVLLPLFRWPQNNDPLRGDGSRPAELRLFASAKVRQQSSSSVFTISPPPQCSPAALLLSVHHQPSSSVFTISPPPQCSPSALLLSVHQQPSSSVFTISPPPQCSPSALLSGHQQPLSVHQQQPKFTT</sequence>
<keyword evidence="2" id="KW-0732">Signal</keyword>
<proteinExistence type="predicted"/>
<evidence type="ECO:0000313" key="3">
    <source>
        <dbReference type="EMBL" id="KAJ3601956.1"/>
    </source>
</evidence>
<reference evidence="3" key="1">
    <citation type="submission" date="2022-07" db="EMBL/GenBank/DDBJ databases">
        <title>Chromosome-level genome of Muraenolepis orangiensis.</title>
        <authorList>
            <person name="Kim J."/>
        </authorList>
    </citation>
    <scope>NUCLEOTIDE SEQUENCE</scope>
    <source>
        <strain evidence="3">KU_S4_2022</strain>
        <tissue evidence="3">Muscle</tissue>
    </source>
</reference>
<gene>
    <name evidence="3" type="ORF">NHX12_029717</name>
</gene>
<evidence type="ECO:0000256" key="2">
    <source>
        <dbReference type="SAM" id="SignalP"/>
    </source>
</evidence>
<organism evidence="3 4">
    <name type="scientific">Muraenolepis orangiensis</name>
    <name type="common">Patagonian moray cod</name>
    <dbReference type="NCBI Taxonomy" id="630683"/>
    <lineage>
        <taxon>Eukaryota</taxon>
        <taxon>Metazoa</taxon>
        <taxon>Chordata</taxon>
        <taxon>Craniata</taxon>
        <taxon>Vertebrata</taxon>
        <taxon>Euteleostomi</taxon>
        <taxon>Actinopterygii</taxon>
        <taxon>Neopterygii</taxon>
        <taxon>Teleostei</taxon>
        <taxon>Neoteleostei</taxon>
        <taxon>Acanthomorphata</taxon>
        <taxon>Zeiogadaria</taxon>
        <taxon>Gadariae</taxon>
        <taxon>Gadiformes</taxon>
        <taxon>Muraenolepidoidei</taxon>
        <taxon>Muraenolepididae</taxon>
        <taxon>Muraenolepis</taxon>
    </lineage>
</organism>
<evidence type="ECO:0000256" key="1">
    <source>
        <dbReference type="SAM" id="MobiDB-lite"/>
    </source>
</evidence>
<comment type="caution">
    <text evidence="3">The sequence shown here is derived from an EMBL/GenBank/DDBJ whole genome shotgun (WGS) entry which is preliminary data.</text>
</comment>
<feature type="non-terminal residue" evidence="3">
    <location>
        <position position="147"/>
    </location>
</feature>
<dbReference type="EMBL" id="JANIIK010000046">
    <property type="protein sequence ID" value="KAJ3601956.1"/>
    <property type="molecule type" value="Genomic_DNA"/>
</dbReference>
<dbReference type="Proteomes" id="UP001148018">
    <property type="component" value="Unassembled WGS sequence"/>
</dbReference>
<feature type="region of interest" description="Disordered" evidence="1">
    <location>
        <begin position="124"/>
        <end position="147"/>
    </location>
</feature>
<evidence type="ECO:0000313" key="4">
    <source>
        <dbReference type="Proteomes" id="UP001148018"/>
    </source>
</evidence>
<keyword evidence="4" id="KW-1185">Reference proteome</keyword>
<accession>A0A9Q0E853</accession>
<protein>
    <recommendedName>
        <fullName evidence="5">Ubinuclein 1</fullName>
    </recommendedName>
</protein>
<dbReference type="AlphaFoldDB" id="A0A9Q0E853"/>
<feature type="non-terminal residue" evidence="3">
    <location>
        <position position="1"/>
    </location>
</feature>
<feature type="signal peptide" evidence="2">
    <location>
        <begin position="1"/>
        <end position="23"/>
    </location>
</feature>
<name>A0A9Q0E853_9TELE</name>
<feature type="chain" id="PRO_5040442596" description="Ubinuclein 1" evidence="2">
    <location>
        <begin position="24"/>
        <end position="147"/>
    </location>
</feature>
<evidence type="ECO:0008006" key="5">
    <source>
        <dbReference type="Google" id="ProtNLM"/>
    </source>
</evidence>